<evidence type="ECO:0000313" key="2">
    <source>
        <dbReference type="EMBL" id="KAF3508337.1"/>
    </source>
</evidence>
<evidence type="ECO:0000313" key="3">
    <source>
        <dbReference type="Proteomes" id="UP000712600"/>
    </source>
</evidence>
<protein>
    <submittedName>
        <fullName evidence="2">Uncharacterized protein</fullName>
    </submittedName>
</protein>
<name>A0A8S9P512_BRACR</name>
<accession>A0A8S9P512</accession>
<sequence>MAHPKTARRGFIAQANKDRQHQQRPSTPTVTKTEHLFIPKTDCTRCRSEQNRAASSVLPTPSPTCTQMSRTPPQELKQTQVMLGCERRPNVRKWNHHSPVVAENRRTEFGDARAKLATARTGYENRAQIIRNRDREEEGRW</sequence>
<comment type="caution">
    <text evidence="2">The sequence shown here is derived from an EMBL/GenBank/DDBJ whole genome shotgun (WGS) entry which is preliminary data.</text>
</comment>
<dbReference type="EMBL" id="QGKX02001521">
    <property type="protein sequence ID" value="KAF3508337.1"/>
    <property type="molecule type" value="Genomic_DNA"/>
</dbReference>
<feature type="region of interest" description="Disordered" evidence="1">
    <location>
        <begin position="52"/>
        <end position="75"/>
    </location>
</feature>
<gene>
    <name evidence="2" type="ORF">F2Q69_00002102</name>
</gene>
<organism evidence="2 3">
    <name type="scientific">Brassica cretica</name>
    <name type="common">Mustard</name>
    <dbReference type="NCBI Taxonomy" id="69181"/>
    <lineage>
        <taxon>Eukaryota</taxon>
        <taxon>Viridiplantae</taxon>
        <taxon>Streptophyta</taxon>
        <taxon>Embryophyta</taxon>
        <taxon>Tracheophyta</taxon>
        <taxon>Spermatophyta</taxon>
        <taxon>Magnoliopsida</taxon>
        <taxon>eudicotyledons</taxon>
        <taxon>Gunneridae</taxon>
        <taxon>Pentapetalae</taxon>
        <taxon>rosids</taxon>
        <taxon>malvids</taxon>
        <taxon>Brassicales</taxon>
        <taxon>Brassicaceae</taxon>
        <taxon>Brassiceae</taxon>
        <taxon>Brassica</taxon>
    </lineage>
</organism>
<feature type="region of interest" description="Disordered" evidence="1">
    <location>
        <begin position="1"/>
        <end position="31"/>
    </location>
</feature>
<dbReference type="AlphaFoldDB" id="A0A8S9P512"/>
<reference evidence="2" key="1">
    <citation type="submission" date="2019-12" db="EMBL/GenBank/DDBJ databases">
        <title>Genome sequencing and annotation of Brassica cretica.</title>
        <authorList>
            <person name="Studholme D.J."/>
            <person name="Sarris P."/>
        </authorList>
    </citation>
    <scope>NUCLEOTIDE SEQUENCE</scope>
    <source>
        <strain evidence="2">PFS-109/04</strain>
        <tissue evidence="2">Leaf</tissue>
    </source>
</reference>
<evidence type="ECO:0000256" key="1">
    <source>
        <dbReference type="SAM" id="MobiDB-lite"/>
    </source>
</evidence>
<proteinExistence type="predicted"/>
<dbReference type="Proteomes" id="UP000712600">
    <property type="component" value="Unassembled WGS sequence"/>
</dbReference>